<dbReference type="PANTHER" id="PTHR30469">
    <property type="entry name" value="MULTIDRUG RESISTANCE PROTEIN MDTA"/>
    <property type="match status" value="1"/>
</dbReference>
<dbReference type="Gene3D" id="2.40.50.100">
    <property type="match status" value="1"/>
</dbReference>
<comment type="caution">
    <text evidence="3">The sequence shown here is derived from an EMBL/GenBank/DDBJ whole genome shotgun (WGS) entry which is preliminary data.</text>
</comment>
<reference evidence="4" key="1">
    <citation type="submission" date="2018-04" db="EMBL/GenBank/DDBJ databases">
        <authorList>
            <person name="Liu S."/>
            <person name="Wang Z."/>
            <person name="Li J."/>
        </authorList>
    </citation>
    <scope>NUCLEOTIDE SEQUENCE [LARGE SCALE GENOMIC DNA]</scope>
    <source>
        <strain evidence="4">S1194</strain>
    </source>
</reference>
<name>A0A2U1SXD6_9MICO</name>
<sequence>MVFAAIAVALVKLAFFGGQADAPDVDVPSASMMSPQVPVALGTIKNDVVLTGTVSADEAVAVRSTAPGVVRKVSVTVGAWVDAGAEMFVIREDVIRDDGTTWARDLKVVAPAAGTVSTVAVIVGQAAAIGDSIAKIAPPSFHVSATLLPEQQYRLLNQPTDALVSVTGGPASFTCTGVRITTALEGAEGAEGSGTTLRCAVPADVTVFSGLSAKVTISGGAAENVLTVPITAVEGTSGTGIVHFVTADGATEPRTVTLGLNDGLSVEVMTGLAEGDVVLEFVPGAAALGDCDPDSGMECS</sequence>
<keyword evidence="1" id="KW-0732">Signal</keyword>
<accession>A0A2U1SXD6</accession>
<feature type="signal peptide" evidence="1">
    <location>
        <begin position="1"/>
        <end position="20"/>
    </location>
</feature>
<dbReference type="PANTHER" id="PTHR30469:SF33">
    <property type="entry name" value="SLR1207 PROTEIN"/>
    <property type="match status" value="1"/>
</dbReference>
<dbReference type="InterPro" id="IPR011053">
    <property type="entry name" value="Single_hybrid_motif"/>
</dbReference>
<gene>
    <name evidence="3" type="ORF">DF220_13205</name>
</gene>
<dbReference type="KEGG" id="salc:C2138_04495"/>
<dbReference type="GO" id="GO:1990281">
    <property type="term" value="C:efflux pump complex"/>
    <property type="evidence" value="ECO:0007669"/>
    <property type="project" value="TreeGrafter"/>
</dbReference>
<dbReference type="Gene3D" id="2.40.420.20">
    <property type="match status" value="1"/>
</dbReference>
<organism evidence="3 4">
    <name type="scientific">Homoserinimonas hongtaonis</name>
    <dbReference type="NCBI Taxonomy" id="2079791"/>
    <lineage>
        <taxon>Bacteria</taxon>
        <taxon>Bacillati</taxon>
        <taxon>Actinomycetota</taxon>
        <taxon>Actinomycetes</taxon>
        <taxon>Micrococcales</taxon>
        <taxon>Microbacteriaceae</taxon>
        <taxon>Homoserinimonas</taxon>
    </lineage>
</organism>
<proteinExistence type="predicted"/>
<dbReference type="AlphaFoldDB" id="A0A2U1SXD6"/>
<evidence type="ECO:0000313" key="4">
    <source>
        <dbReference type="Proteomes" id="UP000244978"/>
    </source>
</evidence>
<dbReference type="Pfam" id="PF25967">
    <property type="entry name" value="RND-MFP_C"/>
    <property type="match status" value="1"/>
</dbReference>
<protein>
    <recommendedName>
        <fullName evidence="2">Multidrug resistance protein MdtA-like C-terminal permuted SH3 domain-containing protein</fullName>
    </recommendedName>
</protein>
<keyword evidence="4" id="KW-1185">Reference proteome</keyword>
<dbReference type="SUPFAM" id="SSF51230">
    <property type="entry name" value="Single hybrid motif"/>
    <property type="match status" value="1"/>
</dbReference>
<dbReference type="GO" id="GO:0015562">
    <property type="term" value="F:efflux transmembrane transporter activity"/>
    <property type="evidence" value="ECO:0007669"/>
    <property type="project" value="TreeGrafter"/>
</dbReference>
<dbReference type="Proteomes" id="UP000244978">
    <property type="component" value="Unassembled WGS sequence"/>
</dbReference>
<dbReference type="InterPro" id="IPR058627">
    <property type="entry name" value="MdtA-like_C"/>
</dbReference>
<feature type="chain" id="PRO_5038602135" description="Multidrug resistance protein MdtA-like C-terminal permuted SH3 domain-containing protein" evidence="1">
    <location>
        <begin position="21"/>
        <end position="300"/>
    </location>
</feature>
<evidence type="ECO:0000313" key="3">
    <source>
        <dbReference type="EMBL" id="PWB96301.1"/>
    </source>
</evidence>
<feature type="domain" description="Multidrug resistance protein MdtA-like C-terminal permuted SH3" evidence="2">
    <location>
        <begin position="224"/>
        <end position="278"/>
    </location>
</feature>
<dbReference type="EMBL" id="QEEX01000002">
    <property type="protein sequence ID" value="PWB96301.1"/>
    <property type="molecule type" value="Genomic_DNA"/>
</dbReference>
<evidence type="ECO:0000259" key="2">
    <source>
        <dbReference type="Pfam" id="PF25967"/>
    </source>
</evidence>
<evidence type="ECO:0000256" key="1">
    <source>
        <dbReference type="SAM" id="SignalP"/>
    </source>
</evidence>